<accession>A0A117NIQ5</accession>
<organism evidence="1">
    <name type="scientific">Picea glauca</name>
    <name type="common">White spruce</name>
    <name type="synonym">Pinus glauca</name>
    <dbReference type="NCBI Taxonomy" id="3330"/>
    <lineage>
        <taxon>Eukaryota</taxon>
        <taxon>Viridiplantae</taxon>
        <taxon>Streptophyta</taxon>
        <taxon>Embryophyta</taxon>
        <taxon>Tracheophyta</taxon>
        <taxon>Spermatophyta</taxon>
        <taxon>Pinopsida</taxon>
        <taxon>Pinidae</taxon>
        <taxon>Conifers I</taxon>
        <taxon>Pinales</taxon>
        <taxon>Pinaceae</taxon>
        <taxon>Picea</taxon>
    </lineage>
</organism>
<name>A0A117NIQ5_PICGL</name>
<reference evidence="1" key="1">
    <citation type="journal article" date="2015" name="Genome Biol. Evol.">
        <title>Organellar Genomes of White Spruce (Picea glauca): Assembly and Annotation.</title>
        <authorList>
            <person name="Jackman S.D."/>
            <person name="Warren R.L."/>
            <person name="Gibb E.A."/>
            <person name="Vandervalk B.P."/>
            <person name="Mohamadi H."/>
            <person name="Chu J."/>
            <person name="Raymond A."/>
            <person name="Pleasance S."/>
            <person name="Coope R."/>
            <person name="Wildung M.R."/>
            <person name="Ritland C.E."/>
            <person name="Bousquet J."/>
            <person name="Jones S.J."/>
            <person name="Bohlmann J."/>
            <person name="Birol I."/>
        </authorList>
    </citation>
    <scope>NUCLEOTIDE SEQUENCE [LARGE SCALE GENOMIC DNA]</scope>
    <source>
        <tissue evidence="1">Flushing bud</tissue>
    </source>
</reference>
<proteinExistence type="predicted"/>
<keyword evidence="1" id="KW-0496">Mitochondrion</keyword>
<protein>
    <submittedName>
        <fullName evidence="1">Uncharacterized protein</fullName>
    </submittedName>
</protein>
<sequence length="71" mass="7740">MVVRLPFPQYLCSSCLLLYPYIDLDPNEGMLLAGSRPGRNAPAFFSFACASALAIGDSATIICIWTCHWGI</sequence>
<gene>
    <name evidence="1" type="ORF">ABT39_MTgene188</name>
</gene>
<comment type="caution">
    <text evidence="1">The sequence shown here is derived from an EMBL/GenBank/DDBJ whole genome shotgun (WGS) entry which is preliminary data.</text>
</comment>
<evidence type="ECO:0000313" key="1">
    <source>
        <dbReference type="EMBL" id="KUM50345.1"/>
    </source>
</evidence>
<dbReference type="EMBL" id="LKAM01000001">
    <property type="protein sequence ID" value="KUM50345.1"/>
    <property type="molecule type" value="Genomic_DNA"/>
</dbReference>
<dbReference type="AlphaFoldDB" id="A0A117NIQ5"/>
<geneLocation type="mitochondrion" evidence="1"/>